<organism evidence="1 2">
    <name type="scientific">Roseibium aggregatum</name>
    <dbReference type="NCBI Taxonomy" id="187304"/>
    <lineage>
        <taxon>Bacteria</taxon>
        <taxon>Pseudomonadati</taxon>
        <taxon>Pseudomonadota</taxon>
        <taxon>Alphaproteobacteria</taxon>
        <taxon>Hyphomicrobiales</taxon>
        <taxon>Stappiaceae</taxon>
        <taxon>Roseibium</taxon>
    </lineage>
</organism>
<protein>
    <submittedName>
        <fullName evidence="1">Uncharacterized protein</fullName>
    </submittedName>
</protein>
<comment type="caution">
    <text evidence="1">The sequence shown here is derived from an EMBL/GenBank/DDBJ whole genome shotgun (WGS) entry which is preliminary data.</text>
</comment>
<proteinExistence type="predicted"/>
<accession>A0A939EAN2</accession>
<dbReference type="AlphaFoldDB" id="A0A939EAN2"/>
<sequence>MKLLKDHHRAEFIREIGNVDFDKRVRPLNARELEDARKVFGKSIDYARVLVSDQLGVGDRAWCELAYYEPEVQTFGDRVKVPFNILNAGKRNKKTGELWDQYPRQLLHELTHVWQSQHAFDPHAYFKNSMKNQSFAVILGFQEGNVDLFSAYEFVPGKKLSEYNAEQVARGVGTHRDTTLINHIRSVQRNFSDAQNEKSLTVISVVKDASKAVEHGFIDNGR</sequence>
<dbReference type="EMBL" id="JAEKJZ010000001">
    <property type="protein sequence ID" value="MBN9669438.1"/>
    <property type="molecule type" value="Genomic_DNA"/>
</dbReference>
<gene>
    <name evidence="1" type="ORF">JF539_03740</name>
</gene>
<reference evidence="1" key="1">
    <citation type="submission" date="2020-12" db="EMBL/GenBank/DDBJ databases">
        <title>Oil enriched cultivation method for isolating marine PHA-producing bacteria.</title>
        <authorList>
            <person name="Zheng W."/>
            <person name="Yu S."/>
            <person name="Huang Y."/>
        </authorList>
    </citation>
    <scope>NUCLEOTIDE SEQUENCE</scope>
    <source>
        <strain evidence="1">SY-2-12</strain>
    </source>
</reference>
<evidence type="ECO:0000313" key="2">
    <source>
        <dbReference type="Proteomes" id="UP000664096"/>
    </source>
</evidence>
<name>A0A939EAN2_9HYPH</name>
<dbReference type="Proteomes" id="UP000664096">
    <property type="component" value="Unassembled WGS sequence"/>
</dbReference>
<dbReference type="RefSeq" id="WP_207139003.1">
    <property type="nucleotide sequence ID" value="NZ_JAEKJZ010000001.1"/>
</dbReference>
<evidence type="ECO:0000313" key="1">
    <source>
        <dbReference type="EMBL" id="MBN9669438.1"/>
    </source>
</evidence>